<accession>A0A5J4ZSV8</accession>
<dbReference type="Proteomes" id="UP000325577">
    <property type="component" value="Linkage Group LG5"/>
</dbReference>
<dbReference type="AlphaFoldDB" id="A0A5J4ZSV8"/>
<reference evidence="2 3" key="1">
    <citation type="submission" date="2019-09" db="EMBL/GenBank/DDBJ databases">
        <title>A chromosome-level genome assembly of the Chinese tupelo Nyssa sinensis.</title>
        <authorList>
            <person name="Yang X."/>
            <person name="Kang M."/>
            <person name="Yang Y."/>
            <person name="Xiong H."/>
            <person name="Wang M."/>
            <person name="Zhang Z."/>
            <person name="Wang Z."/>
            <person name="Wu H."/>
            <person name="Ma T."/>
            <person name="Liu J."/>
            <person name="Xi Z."/>
        </authorList>
    </citation>
    <scope>NUCLEOTIDE SEQUENCE [LARGE SCALE GENOMIC DNA]</scope>
    <source>
        <strain evidence="2">J267</strain>
        <tissue evidence="2">Leaf</tissue>
    </source>
</reference>
<sequence>MAVGGAVERWSKKRAAGRDDGRGASSGGEWLQLLSGAVVCREDDSGDGVELEDFVRDVDDWGCGRLEVKLGGKTI</sequence>
<evidence type="ECO:0000256" key="1">
    <source>
        <dbReference type="SAM" id="MobiDB-lite"/>
    </source>
</evidence>
<proteinExistence type="predicted"/>
<keyword evidence="3" id="KW-1185">Reference proteome</keyword>
<evidence type="ECO:0000313" key="2">
    <source>
        <dbReference type="EMBL" id="KAA8521520.1"/>
    </source>
</evidence>
<evidence type="ECO:0000313" key="3">
    <source>
        <dbReference type="Proteomes" id="UP000325577"/>
    </source>
</evidence>
<protein>
    <submittedName>
        <fullName evidence="2">Uncharacterized protein</fullName>
    </submittedName>
</protein>
<organism evidence="2 3">
    <name type="scientific">Nyssa sinensis</name>
    <dbReference type="NCBI Taxonomy" id="561372"/>
    <lineage>
        <taxon>Eukaryota</taxon>
        <taxon>Viridiplantae</taxon>
        <taxon>Streptophyta</taxon>
        <taxon>Embryophyta</taxon>
        <taxon>Tracheophyta</taxon>
        <taxon>Spermatophyta</taxon>
        <taxon>Magnoliopsida</taxon>
        <taxon>eudicotyledons</taxon>
        <taxon>Gunneridae</taxon>
        <taxon>Pentapetalae</taxon>
        <taxon>asterids</taxon>
        <taxon>Cornales</taxon>
        <taxon>Nyssaceae</taxon>
        <taxon>Nyssa</taxon>
    </lineage>
</organism>
<dbReference type="EMBL" id="CM018048">
    <property type="protein sequence ID" value="KAA8521520.1"/>
    <property type="molecule type" value="Genomic_DNA"/>
</dbReference>
<name>A0A5J4ZSV8_9ASTE</name>
<gene>
    <name evidence="2" type="ORF">F0562_012170</name>
</gene>
<feature type="region of interest" description="Disordered" evidence="1">
    <location>
        <begin position="1"/>
        <end position="28"/>
    </location>
</feature>